<comment type="caution">
    <text evidence="2">The sequence shown here is derived from an EMBL/GenBank/DDBJ whole genome shotgun (WGS) entry which is preliminary data.</text>
</comment>
<sequence>MKTIQSSLITTGKAPLERREERNRKVVVETSAEWNEIMRSYRSKPSPFQVVNIEQDDLYNVKGAIDEFFLKILRPAVKLKDARIFCSNIKHVRAAVDEETIQSFFTHFKKEIESVPAHLAYKYDETNLVDDPDKKKVLKKRGCKYPEAIKNSTKAAVSIMICGNAAGCFASICQLQVRTIVDNMDRGWASAHPLQEITLRIKMFLQLQRAERTNQEKKKLESDSESEAGESEISYVSESSLNVSEDLIEDVPMEDVPLNGHDYIPKPGDFVPVEYEGESWPGRVKSTKNDGAYVNCMARCGLSWKWPEKEDCIFYPNKDIKFPINPPSKMSTKRALYRVPQLEDRWGKPLK</sequence>
<evidence type="ECO:0000256" key="1">
    <source>
        <dbReference type="SAM" id="MobiDB-lite"/>
    </source>
</evidence>
<gene>
    <name evidence="2" type="ORF">ANN_18643</name>
</gene>
<reference evidence="2 3" key="1">
    <citation type="journal article" date="2022" name="Allergy">
        <title>Genome assembly and annotation of Periplaneta americana reveal a comprehensive cockroach allergen profile.</title>
        <authorList>
            <person name="Wang L."/>
            <person name="Xiong Q."/>
            <person name="Saelim N."/>
            <person name="Wang L."/>
            <person name="Nong W."/>
            <person name="Wan A.T."/>
            <person name="Shi M."/>
            <person name="Liu X."/>
            <person name="Cao Q."/>
            <person name="Hui J.H.L."/>
            <person name="Sookrung N."/>
            <person name="Leung T.F."/>
            <person name="Tungtrongchitr A."/>
            <person name="Tsui S.K.W."/>
        </authorList>
    </citation>
    <scope>NUCLEOTIDE SEQUENCE [LARGE SCALE GENOMIC DNA]</scope>
    <source>
        <strain evidence="2">PWHHKU_190912</strain>
    </source>
</reference>
<protein>
    <submittedName>
        <fullName evidence="2">Uncharacterized protein</fullName>
    </submittedName>
</protein>
<feature type="compositionally biased region" description="Polar residues" evidence="1">
    <location>
        <begin position="1"/>
        <end position="10"/>
    </location>
</feature>
<organism evidence="2 3">
    <name type="scientific">Periplaneta americana</name>
    <name type="common">American cockroach</name>
    <name type="synonym">Blatta americana</name>
    <dbReference type="NCBI Taxonomy" id="6978"/>
    <lineage>
        <taxon>Eukaryota</taxon>
        <taxon>Metazoa</taxon>
        <taxon>Ecdysozoa</taxon>
        <taxon>Arthropoda</taxon>
        <taxon>Hexapoda</taxon>
        <taxon>Insecta</taxon>
        <taxon>Pterygota</taxon>
        <taxon>Neoptera</taxon>
        <taxon>Polyneoptera</taxon>
        <taxon>Dictyoptera</taxon>
        <taxon>Blattodea</taxon>
        <taxon>Blattoidea</taxon>
        <taxon>Blattidae</taxon>
        <taxon>Blattinae</taxon>
        <taxon>Periplaneta</taxon>
    </lineage>
</organism>
<evidence type="ECO:0000313" key="3">
    <source>
        <dbReference type="Proteomes" id="UP001148838"/>
    </source>
</evidence>
<accession>A0ABQ8SPB5</accession>
<keyword evidence="3" id="KW-1185">Reference proteome</keyword>
<dbReference type="EMBL" id="JAJSOF020000023">
    <property type="protein sequence ID" value="KAJ4436017.1"/>
    <property type="molecule type" value="Genomic_DNA"/>
</dbReference>
<name>A0ABQ8SPB5_PERAM</name>
<proteinExistence type="predicted"/>
<evidence type="ECO:0000313" key="2">
    <source>
        <dbReference type="EMBL" id="KAJ4436017.1"/>
    </source>
</evidence>
<feature type="region of interest" description="Disordered" evidence="1">
    <location>
        <begin position="214"/>
        <end position="238"/>
    </location>
</feature>
<feature type="region of interest" description="Disordered" evidence="1">
    <location>
        <begin position="1"/>
        <end position="22"/>
    </location>
</feature>
<dbReference type="Proteomes" id="UP001148838">
    <property type="component" value="Unassembled WGS sequence"/>
</dbReference>